<gene>
    <name evidence="1" type="ORF">CFOL_v3_13437</name>
</gene>
<dbReference type="OrthoDB" id="1729528at2759"/>
<protein>
    <recommendedName>
        <fullName evidence="3">MULE transposase domain-containing protein</fullName>
    </recommendedName>
</protein>
<dbReference type="InParanoid" id="A0A1Q3BPF7"/>
<dbReference type="EMBL" id="BDDD01000763">
    <property type="protein sequence ID" value="GAV69937.1"/>
    <property type="molecule type" value="Genomic_DNA"/>
</dbReference>
<comment type="caution">
    <text evidence="1">The sequence shown here is derived from an EMBL/GenBank/DDBJ whole genome shotgun (WGS) entry which is preliminary data.</text>
</comment>
<evidence type="ECO:0000313" key="1">
    <source>
        <dbReference type="EMBL" id="GAV69937.1"/>
    </source>
</evidence>
<evidence type="ECO:0000313" key="2">
    <source>
        <dbReference type="Proteomes" id="UP000187406"/>
    </source>
</evidence>
<proteinExistence type="predicted"/>
<dbReference type="PANTHER" id="PTHR31973">
    <property type="entry name" value="POLYPROTEIN, PUTATIVE-RELATED"/>
    <property type="match status" value="1"/>
</dbReference>
<name>A0A1Q3BPF7_CEPFO</name>
<accession>A0A1Q3BPF7</accession>
<feature type="non-terminal residue" evidence="1">
    <location>
        <position position="1"/>
    </location>
</feature>
<dbReference type="AlphaFoldDB" id="A0A1Q3BPF7"/>
<organism evidence="1 2">
    <name type="scientific">Cephalotus follicularis</name>
    <name type="common">Albany pitcher plant</name>
    <dbReference type="NCBI Taxonomy" id="3775"/>
    <lineage>
        <taxon>Eukaryota</taxon>
        <taxon>Viridiplantae</taxon>
        <taxon>Streptophyta</taxon>
        <taxon>Embryophyta</taxon>
        <taxon>Tracheophyta</taxon>
        <taxon>Spermatophyta</taxon>
        <taxon>Magnoliopsida</taxon>
        <taxon>eudicotyledons</taxon>
        <taxon>Gunneridae</taxon>
        <taxon>Pentapetalae</taxon>
        <taxon>rosids</taxon>
        <taxon>fabids</taxon>
        <taxon>Oxalidales</taxon>
        <taxon>Cephalotaceae</taxon>
        <taxon>Cephalotus</taxon>
    </lineage>
</organism>
<sequence>NEVEFHRVFWTFSPSIERFKYCHPVISIDATHLYGKYNFTMMIAMIIDVNEEGYPWKEPSAFHRYYLRHFLSNFQNKFHDSHLKALAYKAVSHN</sequence>
<keyword evidence="2" id="KW-1185">Reference proteome</keyword>
<dbReference type="PANTHER" id="PTHR31973:SF195">
    <property type="entry name" value="MUDR FAMILY TRANSPOSASE"/>
    <property type="match status" value="1"/>
</dbReference>
<dbReference type="Proteomes" id="UP000187406">
    <property type="component" value="Unassembled WGS sequence"/>
</dbReference>
<evidence type="ECO:0008006" key="3">
    <source>
        <dbReference type="Google" id="ProtNLM"/>
    </source>
</evidence>
<reference evidence="2" key="1">
    <citation type="submission" date="2016-04" db="EMBL/GenBank/DDBJ databases">
        <title>Cephalotus genome sequencing.</title>
        <authorList>
            <person name="Fukushima K."/>
            <person name="Hasebe M."/>
            <person name="Fang X."/>
        </authorList>
    </citation>
    <scope>NUCLEOTIDE SEQUENCE [LARGE SCALE GENOMIC DNA]</scope>
    <source>
        <strain evidence="2">cv. St1</strain>
    </source>
</reference>